<feature type="signal peptide" evidence="8">
    <location>
        <begin position="1"/>
        <end position="18"/>
    </location>
</feature>
<accession>A0ABR0EPU6</accession>
<dbReference type="InterPro" id="IPR014480">
    <property type="entry name" value="Mannan-1_6-alpha_mannosidase"/>
</dbReference>
<keyword evidence="5" id="KW-0378">Hydrolase</keyword>
<evidence type="ECO:0000256" key="2">
    <source>
        <dbReference type="ARBA" id="ARBA00009699"/>
    </source>
</evidence>
<dbReference type="Proteomes" id="UP001305779">
    <property type="component" value="Unassembled WGS sequence"/>
</dbReference>
<dbReference type="PANTHER" id="PTHR12145">
    <property type="entry name" value="MANNAN ENDO-1,6-ALPHA-MANNOSIDASE DCW1"/>
    <property type="match status" value="1"/>
</dbReference>
<evidence type="ECO:0000256" key="1">
    <source>
        <dbReference type="ARBA" id="ARBA00001452"/>
    </source>
</evidence>
<name>A0ABR0EPU6_ZASCE</name>
<dbReference type="PIRSF" id="PIRSF016302">
    <property type="entry name" value="Man_a_manosd"/>
    <property type="match status" value="1"/>
</dbReference>
<keyword evidence="6" id="KW-0325">Glycoprotein</keyword>
<comment type="catalytic activity">
    <reaction evidence="1">
        <text>Random hydrolysis of (1-&gt;6)-alpha-D-mannosidic linkages in unbranched (1-&gt;6)-mannans.</text>
        <dbReference type="EC" id="3.2.1.101"/>
    </reaction>
</comment>
<keyword evidence="4 8" id="KW-0732">Signal</keyword>
<evidence type="ECO:0000313" key="9">
    <source>
        <dbReference type="EMBL" id="KAK4503626.1"/>
    </source>
</evidence>
<feature type="chain" id="PRO_5046143837" description="mannan endo-1,6-alpha-mannosidase" evidence="8">
    <location>
        <begin position="19"/>
        <end position="394"/>
    </location>
</feature>
<evidence type="ECO:0000256" key="4">
    <source>
        <dbReference type="ARBA" id="ARBA00022729"/>
    </source>
</evidence>
<proteinExistence type="inferred from homology"/>
<evidence type="ECO:0000313" key="10">
    <source>
        <dbReference type="Proteomes" id="UP001305779"/>
    </source>
</evidence>
<evidence type="ECO:0000256" key="8">
    <source>
        <dbReference type="SAM" id="SignalP"/>
    </source>
</evidence>
<dbReference type="Gene3D" id="1.50.10.20">
    <property type="match status" value="1"/>
</dbReference>
<comment type="caution">
    <text evidence="9">The sequence shown here is derived from an EMBL/GenBank/DDBJ whole genome shotgun (WGS) entry which is preliminary data.</text>
</comment>
<evidence type="ECO:0000256" key="6">
    <source>
        <dbReference type="ARBA" id="ARBA00023180"/>
    </source>
</evidence>
<evidence type="ECO:0000256" key="5">
    <source>
        <dbReference type="ARBA" id="ARBA00022801"/>
    </source>
</evidence>
<evidence type="ECO:0000256" key="3">
    <source>
        <dbReference type="ARBA" id="ARBA00012350"/>
    </source>
</evidence>
<protein>
    <recommendedName>
        <fullName evidence="3">mannan endo-1,6-alpha-mannosidase</fullName>
        <ecNumber evidence="3">3.2.1.101</ecNumber>
    </recommendedName>
</protein>
<organism evidence="9 10">
    <name type="scientific">Zasmidium cellare</name>
    <name type="common">Wine cellar mold</name>
    <name type="synonym">Racodium cellare</name>
    <dbReference type="NCBI Taxonomy" id="395010"/>
    <lineage>
        <taxon>Eukaryota</taxon>
        <taxon>Fungi</taxon>
        <taxon>Dikarya</taxon>
        <taxon>Ascomycota</taxon>
        <taxon>Pezizomycotina</taxon>
        <taxon>Dothideomycetes</taxon>
        <taxon>Dothideomycetidae</taxon>
        <taxon>Mycosphaerellales</taxon>
        <taxon>Mycosphaerellaceae</taxon>
        <taxon>Zasmidium</taxon>
    </lineage>
</organism>
<comment type="similarity">
    <text evidence="2">Belongs to the glycosyl hydrolase 76 family.</text>
</comment>
<reference evidence="9 10" key="1">
    <citation type="journal article" date="2023" name="G3 (Bethesda)">
        <title>A chromosome-level genome assembly of Zasmidium syzygii isolated from banana leaves.</title>
        <authorList>
            <person name="van Westerhoven A.C."/>
            <person name="Mehrabi R."/>
            <person name="Talebi R."/>
            <person name="Steentjes M.B.F."/>
            <person name="Corcolon B."/>
            <person name="Chong P.A."/>
            <person name="Kema G.H.J."/>
            <person name="Seidl M.F."/>
        </authorList>
    </citation>
    <scope>NUCLEOTIDE SEQUENCE [LARGE SCALE GENOMIC DNA]</scope>
    <source>
        <strain evidence="9 10">P124</strain>
    </source>
</reference>
<keyword evidence="10" id="KW-1185">Reference proteome</keyword>
<dbReference type="EC" id="3.2.1.101" evidence="3"/>
<dbReference type="PANTHER" id="PTHR12145:SF38">
    <property type="entry name" value="MANNAN ENDO-1,6-ALPHA-MANNOSIDASE"/>
    <property type="match status" value="1"/>
</dbReference>
<dbReference type="InterPro" id="IPR005198">
    <property type="entry name" value="Glyco_hydro_76"/>
</dbReference>
<dbReference type="EMBL" id="JAXOVC010000003">
    <property type="protein sequence ID" value="KAK4503626.1"/>
    <property type="molecule type" value="Genomic_DNA"/>
</dbReference>
<gene>
    <name evidence="9" type="ORF">PRZ48_004541</name>
</gene>
<evidence type="ECO:0000256" key="7">
    <source>
        <dbReference type="ARBA" id="ARBA00023295"/>
    </source>
</evidence>
<sequence length="394" mass="42369">MLHQTLVVAVVAATYVSAANLAIGKSGQTTTAANTLAGNLMTYYNPSMNGVLPQPYWWWESAGMFDTAIHYWHYSGDAQYNTNTAAAILAQAGPNQDFMQAAATGNDDQLWWGLLAMSAVEYGLPPPAGSTANYVQLATNVFNAVSARFDKTTCNGGLGWQIDPNRDGYHYKNSISNGLLFQLAARLGRYTNDKKYLDFAEQVFDWTLSVGLIDKSTHSVYDGTDALKGCIDVNHDKWSYNVGVFLYGTAVMLSASTNTAKWQPHLDGFISAATADFTKGNILVEKCEATNSCNTDQLSFKAYLARWLVSTQTLVPSSSAKIQPLLQASVEGALASCNGSPGQNACGSQWTIGKFDGVLGVGQQMAALEVTQGFLAGGRPLPGKVRKVERAFVA</sequence>
<keyword evidence="7" id="KW-0326">Glycosidase</keyword>
<dbReference type="SUPFAM" id="SSF48208">
    <property type="entry name" value="Six-hairpin glycosidases"/>
    <property type="match status" value="1"/>
</dbReference>
<dbReference type="Pfam" id="PF03663">
    <property type="entry name" value="Glyco_hydro_76"/>
    <property type="match status" value="1"/>
</dbReference>
<dbReference type="InterPro" id="IPR008928">
    <property type="entry name" value="6-hairpin_glycosidase_sf"/>
</dbReference>